<keyword evidence="2" id="KW-0808">Transferase</keyword>
<evidence type="ECO:0000259" key="1">
    <source>
        <dbReference type="PROSITE" id="PS51186"/>
    </source>
</evidence>
<dbReference type="Pfam" id="PF13302">
    <property type="entry name" value="Acetyltransf_3"/>
    <property type="match status" value="1"/>
</dbReference>
<dbReference type="SUPFAM" id="SSF55729">
    <property type="entry name" value="Acyl-CoA N-acyltransferases (Nat)"/>
    <property type="match status" value="1"/>
</dbReference>
<gene>
    <name evidence="2" type="ORF">HII31_06747</name>
</gene>
<protein>
    <submittedName>
        <fullName evidence="2">Putative N-acetyltransferase YnaD</fullName>
    </submittedName>
</protein>
<dbReference type="GO" id="GO:0005737">
    <property type="term" value="C:cytoplasm"/>
    <property type="evidence" value="ECO:0007669"/>
    <property type="project" value="TreeGrafter"/>
</dbReference>
<dbReference type="InterPro" id="IPR051908">
    <property type="entry name" value="Ribosomal_N-acetyltransferase"/>
</dbReference>
<reference evidence="2" key="1">
    <citation type="submission" date="2020-04" db="EMBL/GenBank/DDBJ databases">
        <title>Draft genome resource of the tomato pathogen Pseudocercospora fuligena.</title>
        <authorList>
            <person name="Zaccaron A."/>
        </authorList>
    </citation>
    <scope>NUCLEOTIDE SEQUENCE</scope>
    <source>
        <strain evidence="2">PF001</strain>
    </source>
</reference>
<name>A0A8H6VIS9_9PEZI</name>
<dbReference type="OrthoDB" id="64477at2759"/>
<dbReference type="EMBL" id="JABCIY010000153">
    <property type="protein sequence ID" value="KAF7191937.1"/>
    <property type="molecule type" value="Genomic_DNA"/>
</dbReference>
<dbReference type="PANTHER" id="PTHR43441:SF11">
    <property type="entry name" value="RIBOSOMAL-PROTEIN-SERINE ACETYLTRANSFERASE"/>
    <property type="match status" value="1"/>
</dbReference>
<evidence type="ECO:0000313" key="3">
    <source>
        <dbReference type="Proteomes" id="UP000660729"/>
    </source>
</evidence>
<dbReference type="Proteomes" id="UP000660729">
    <property type="component" value="Unassembled WGS sequence"/>
</dbReference>
<accession>A0A8H6VIS9</accession>
<dbReference type="CDD" id="cd04301">
    <property type="entry name" value="NAT_SF"/>
    <property type="match status" value="1"/>
</dbReference>
<sequence length="212" mass="24583">MEEVDPFSSKRLIYRAVEPAEDEAFFLTIQQDPIAWRNSNAAIARPQSKKDAISYMKHCAEEALIGVVICLAPADEKSKAVPIGAMHLSPVRSHLGHHRYTEIGIDIIKPYQGQGYGTEAIEWILEWAFETAGMHRVAIQCFEYNEGARRLYERIGFKHEGTSREMLYHRGRWWDDLQFGMLDREWQRVRDRKAVQTEKDLFLQGMTEHAQC</sequence>
<dbReference type="InterPro" id="IPR016181">
    <property type="entry name" value="Acyl_CoA_acyltransferase"/>
</dbReference>
<dbReference type="PROSITE" id="PS51186">
    <property type="entry name" value="GNAT"/>
    <property type="match status" value="1"/>
</dbReference>
<dbReference type="GO" id="GO:0008999">
    <property type="term" value="F:protein-N-terminal-alanine acetyltransferase activity"/>
    <property type="evidence" value="ECO:0007669"/>
    <property type="project" value="TreeGrafter"/>
</dbReference>
<organism evidence="2 3">
    <name type="scientific">Pseudocercospora fuligena</name>
    <dbReference type="NCBI Taxonomy" id="685502"/>
    <lineage>
        <taxon>Eukaryota</taxon>
        <taxon>Fungi</taxon>
        <taxon>Dikarya</taxon>
        <taxon>Ascomycota</taxon>
        <taxon>Pezizomycotina</taxon>
        <taxon>Dothideomycetes</taxon>
        <taxon>Dothideomycetidae</taxon>
        <taxon>Mycosphaerellales</taxon>
        <taxon>Mycosphaerellaceae</taxon>
        <taxon>Pseudocercospora</taxon>
    </lineage>
</organism>
<evidence type="ECO:0000313" key="2">
    <source>
        <dbReference type="EMBL" id="KAF7191937.1"/>
    </source>
</evidence>
<dbReference type="Gene3D" id="3.40.630.30">
    <property type="match status" value="1"/>
</dbReference>
<proteinExistence type="predicted"/>
<dbReference type="PANTHER" id="PTHR43441">
    <property type="entry name" value="RIBOSOMAL-PROTEIN-SERINE ACETYLTRANSFERASE"/>
    <property type="match status" value="1"/>
</dbReference>
<dbReference type="GO" id="GO:1990189">
    <property type="term" value="F:protein N-terminal-serine acetyltransferase activity"/>
    <property type="evidence" value="ECO:0007669"/>
    <property type="project" value="TreeGrafter"/>
</dbReference>
<dbReference type="AlphaFoldDB" id="A0A8H6VIS9"/>
<dbReference type="InterPro" id="IPR000182">
    <property type="entry name" value="GNAT_dom"/>
</dbReference>
<comment type="caution">
    <text evidence="2">The sequence shown here is derived from an EMBL/GenBank/DDBJ whole genome shotgun (WGS) entry which is preliminary data.</text>
</comment>
<feature type="domain" description="N-acetyltransferase" evidence="1">
    <location>
        <begin position="12"/>
        <end position="178"/>
    </location>
</feature>
<keyword evidence="3" id="KW-1185">Reference proteome</keyword>